<feature type="domain" description="HTH arsR-type" evidence="1">
    <location>
        <begin position="1"/>
        <end position="94"/>
    </location>
</feature>
<dbReference type="AlphaFoldDB" id="A0A0G1DI02"/>
<dbReference type="STRING" id="1618443.UV73_C0008G0010"/>
<dbReference type="CDD" id="cd00090">
    <property type="entry name" value="HTH_ARSR"/>
    <property type="match status" value="1"/>
</dbReference>
<name>A0A0G1DI02_9BACT</name>
<dbReference type="Proteomes" id="UP000034894">
    <property type="component" value="Unassembled WGS sequence"/>
</dbReference>
<protein>
    <recommendedName>
        <fullName evidence="1">HTH arsR-type domain-containing protein</fullName>
    </recommendedName>
</protein>
<dbReference type="InterPro" id="IPR036390">
    <property type="entry name" value="WH_DNA-bd_sf"/>
</dbReference>
<dbReference type="InterPro" id="IPR001845">
    <property type="entry name" value="HTH_ArsR_DNA-bd_dom"/>
</dbReference>
<comment type="caution">
    <text evidence="2">The sequence shown here is derived from an EMBL/GenBank/DDBJ whole genome shotgun (WGS) entry which is preliminary data.</text>
</comment>
<dbReference type="EMBL" id="LCFP01000008">
    <property type="protein sequence ID" value="KKS97490.1"/>
    <property type="molecule type" value="Genomic_DNA"/>
</dbReference>
<reference evidence="2 3" key="1">
    <citation type="journal article" date="2015" name="Nature">
        <title>rRNA introns, odd ribosomes, and small enigmatic genomes across a large radiation of phyla.</title>
        <authorList>
            <person name="Brown C.T."/>
            <person name="Hug L.A."/>
            <person name="Thomas B.C."/>
            <person name="Sharon I."/>
            <person name="Castelle C.J."/>
            <person name="Singh A."/>
            <person name="Wilkins M.J."/>
            <person name="Williams K.H."/>
            <person name="Banfield J.F."/>
        </authorList>
    </citation>
    <scope>NUCLEOTIDE SEQUENCE [LARGE SCALE GENOMIC DNA]</scope>
</reference>
<dbReference type="Gene3D" id="1.10.10.10">
    <property type="entry name" value="Winged helix-like DNA-binding domain superfamily/Winged helix DNA-binding domain"/>
    <property type="match status" value="1"/>
</dbReference>
<evidence type="ECO:0000313" key="3">
    <source>
        <dbReference type="Proteomes" id="UP000034894"/>
    </source>
</evidence>
<dbReference type="PROSITE" id="PS50987">
    <property type="entry name" value="HTH_ARSR_2"/>
    <property type="match status" value="1"/>
</dbReference>
<dbReference type="SMART" id="SM00418">
    <property type="entry name" value="HTH_ARSR"/>
    <property type="match status" value="1"/>
</dbReference>
<sequence>MDLFKLSTSNSRLKILNLFLTDPNRAYYLHEIAKLTSISAGNIRRELKIMVKSGLFQSYRQGRLVYFIINQDTVLFEAVKTLMKNASVSANEDIYGQALSWVSKPTASSLPKEIYCQTRDIFLARLQSFAERLEIKIGTDAYLVAAVAGEIGNNSFDHNLGNWPDLPGICFASSPNRVVLADRGQGILKTIRNVRPQVKNDARALKVAFTEVVSGRYGEKRGNGLKFVSSVVSDKNWSLRFQSGRALLELSKEKKLKITEMPGIIRGCLAMLKY</sequence>
<dbReference type="Pfam" id="PF01022">
    <property type="entry name" value="HTH_5"/>
    <property type="match status" value="1"/>
</dbReference>
<evidence type="ECO:0000259" key="1">
    <source>
        <dbReference type="PROSITE" id="PS50987"/>
    </source>
</evidence>
<evidence type="ECO:0000313" key="2">
    <source>
        <dbReference type="EMBL" id="KKS97490.1"/>
    </source>
</evidence>
<gene>
    <name evidence="2" type="ORF">UV73_C0008G0010</name>
</gene>
<dbReference type="GO" id="GO:0003700">
    <property type="term" value="F:DNA-binding transcription factor activity"/>
    <property type="evidence" value="ECO:0007669"/>
    <property type="project" value="InterPro"/>
</dbReference>
<accession>A0A0G1DI02</accession>
<dbReference type="SUPFAM" id="SSF46785">
    <property type="entry name" value="Winged helix' DNA-binding domain"/>
    <property type="match status" value="1"/>
</dbReference>
<proteinExistence type="predicted"/>
<organism evidence="2 3">
    <name type="scientific">Candidatus Gottesmanbacteria bacterium GW2011_GWA2_43_14</name>
    <dbReference type="NCBI Taxonomy" id="1618443"/>
    <lineage>
        <taxon>Bacteria</taxon>
        <taxon>Candidatus Gottesmaniibacteriota</taxon>
    </lineage>
</organism>
<dbReference type="InterPro" id="IPR036388">
    <property type="entry name" value="WH-like_DNA-bd_sf"/>
</dbReference>
<dbReference type="InterPro" id="IPR011991">
    <property type="entry name" value="ArsR-like_HTH"/>
</dbReference>